<dbReference type="AlphaFoldDB" id="Q22D89"/>
<dbReference type="EMBL" id="GG662652">
    <property type="protein sequence ID" value="EAR83236.2"/>
    <property type="molecule type" value="Genomic_DNA"/>
</dbReference>
<dbReference type="InterPro" id="IPR018490">
    <property type="entry name" value="cNMP-bd_dom_sf"/>
</dbReference>
<dbReference type="RefSeq" id="XP_001030899.2">
    <property type="nucleotide sequence ID" value="XM_001030899.2"/>
</dbReference>
<dbReference type="KEGG" id="tet:TTHERM_00998880"/>
<proteinExistence type="predicted"/>
<feature type="coiled-coil region" evidence="1">
    <location>
        <begin position="111"/>
        <end position="138"/>
    </location>
</feature>
<feature type="region of interest" description="Disordered" evidence="2">
    <location>
        <begin position="553"/>
        <end position="576"/>
    </location>
</feature>
<dbReference type="GeneID" id="7839625"/>
<dbReference type="HOGENOM" id="CLU_339663_0_0_1"/>
<dbReference type="InterPro" id="IPR000595">
    <property type="entry name" value="cNMP-bd_dom"/>
</dbReference>
<protein>
    <submittedName>
        <fullName evidence="4">Cyclic nucleotide-binding domain protein</fullName>
    </submittedName>
</protein>
<sequence>MIVFQNKIFDFPSNLLQKLKDNKHQEFVPPCQDLVYVLRQFNYFKDQNVQTENELIELAAAKVFFKTYKQGEYLTDQSQEDIIFILKGEVGLFEERNDREIKQEHYWRQQISKIKRKIEETKDENEKVKLEEEYLKAEKVFNFYYKHEQVKLLSKDIQRHQINFNIDNECLYKQTQIIKSGVCVGPLTDHFERSKSSSNYQIVALNAVQALVLNQQDQREIFKKNAQIQTKLFCILSKYFQSVAFERDILQKVMRGVNEMCFTKNQSIYHENFDTSQFLYVLVEGQVEISAKRLKQQILIDTINSNEIFGTEFLAANRSLRQFTARSQINPTKIFAISYETMKSLFNEEIMNEIKNYGEKINNQYQETLSSHLKHIVNMCRQKGMKIPLNYQSNQITASTSANDQTVDNNTTTTLIHSKSNNNSRSPFKRSTLQRLSKKHSSIIEESIQNLKRQQTQLYCNSMSGNQSGSTNTSLLYNSGFENKISALYNQISNKTGSNVNITCLKSRQNSIEMDLNEIVPPRVHFQQASPSIDSIEDKQIIANACRESYYPKAQNSQQNYSSPQSGNQKQKAAQLNSKITQNQLLKRYLSSRYSKQSQGENYISQNFEDEVKRVEPLIRMSNTIAKDKFNSQAINLQNQNTYQLQETPGKHVFEDMSPIKKMRQYSVREPKKNQQNENNQFFESSDAFTANIIQQRRILKQFKVKEEAEKYINSESTTKSCQNSPVKRIKDEINIYNTPSHKNNQADKSLKNIYQSHYSLDKYKNKKNFKHRHSQSIASSLQYLNQNQQNCKKQDQSPFQNENNRIMNNNYLSYSNFCKSLTNI</sequence>
<feature type="domain" description="Cyclic nucleotide-binding" evidence="3">
    <location>
        <begin position="274"/>
        <end position="363"/>
    </location>
</feature>
<dbReference type="CDD" id="cd00038">
    <property type="entry name" value="CAP_ED"/>
    <property type="match status" value="1"/>
</dbReference>
<feature type="compositionally biased region" description="Low complexity" evidence="2">
    <location>
        <begin position="555"/>
        <end position="569"/>
    </location>
</feature>
<dbReference type="Pfam" id="PF00027">
    <property type="entry name" value="cNMP_binding"/>
    <property type="match status" value="1"/>
</dbReference>
<name>Q22D89_TETTS</name>
<evidence type="ECO:0000256" key="1">
    <source>
        <dbReference type="SAM" id="Coils"/>
    </source>
</evidence>
<reference evidence="5" key="1">
    <citation type="journal article" date="2006" name="PLoS Biol.">
        <title>Macronuclear genome sequence of the ciliate Tetrahymena thermophila, a model eukaryote.</title>
        <authorList>
            <person name="Eisen J.A."/>
            <person name="Coyne R.S."/>
            <person name="Wu M."/>
            <person name="Wu D."/>
            <person name="Thiagarajan M."/>
            <person name="Wortman J.R."/>
            <person name="Badger J.H."/>
            <person name="Ren Q."/>
            <person name="Amedeo P."/>
            <person name="Jones K.M."/>
            <person name="Tallon L.J."/>
            <person name="Delcher A.L."/>
            <person name="Salzberg S.L."/>
            <person name="Silva J.C."/>
            <person name="Haas B.J."/>
            <person name="Majoros W.H."/>
            <person name="Farzad M."/>
            <person name="Carlton J.M."/>
            <person name="Smith R.K. Jr."/>
            <person name="Garg J."/>
            <person name="Pearlman R.E."/>
            <person name="Karrer K.M."/>
            <person name="Sun L."/>
            <person name="Manning G."/>
            <person name="Elde N.C."/>
            <person name="Turkewitz A.P."/>
            <person name="Asai D.J."/>
            <person name="Wilkes D.E."/>
            <person name="Wang Y."/>
            <person name="Cai H."/>
            <person name="Collins K."/>
            <person name="Stewart B.A."/>
            <person name="Lee S.R."/>
            <person name="Wilamowska K."/>
            <person name="Weinberg Z."/>
            <person name="Ruzzo W.L."/>
            <person name="Wloga D."/>
            <person name="Gaertig J."/>
            <person name="Frankel J."/>
            <person name="Tsao C.-C."/>
            <person name="Gorovsky M.A."/>
            <person name="Keeling P.J."/>
            <person name="Waller R.F."/>
            <person name="Patron N.J."/>
            <person name="Cherry J.M."/>
            <person name="Stover N.A."/>
            <person name="Krieger C.J."/>
            <person name="del Toro C."/>
            <person name="Ryder H.F."/>
            <person name="Williamson S.C."/>
            <person name="Barbeau R.A."/>
            <person name="Hamilton E.P."/>
            <person name="Orias E."/>
        </authorList>
    </citation>
    <scope>NUCLEOTIDE SEQUENCE [LARGE SCALE GENOMIC DNA]</scope>
    <source>
        <strain evidence="5">SB210</strain>
    </source>
</reference>
<keyword evidence="1" id="KW-0175">Coiled coil</keyword>
<accession>Q22D89</accession>
<dbReference type="InterPro" id="IPR014710">
    <property type="entry name" value="RmlC-like_jellyroll"/>
</dbReference>
<evidence type="ECO:0000313" key="4">
    <source>
        <dbReference type="EMBL" id="EAR83236.2"/>
    </source>
</evidence>
<dbReference type="SUPFAM" id="SSF51206">
    <property type="entry name" value="cAMP-binding domain-like"/>
    <property type="match status" value="2"/>
</dbReference>
<keyword evidence="5" id="KW-1185">Reference proteome</keyword>
<evidence type="ECO:0000313" key="5">
    <source>
        <dbReference type="Proteomes" id="UP000009168"/>
    </source>
</evidence>
<evidence type="ECO:0000256" key="2">
    <source>
        <dbReference type="SAM" id="MobiDB-lite"/>
    </source>
</evidence>
<gene>
    <name evidence="4" type="ORF">TTHERM_00998880</name>
</gene>
<dbReference type="Gene3D" id="2.60.120.10">
    <property type="entry name" value="Jelly Rolls"/>
    <property type="match status" value="2"/>
</dbReference>
<dbReference type="InParanoid" id="Q22D89"/>
<organism evidence="4 5">
    <name type="scientific">Tetrahymena thermophila (strain SB210)</name>
    <dbReference type="NCBI Taxonomy" id="312017"/>
    <lineage>
        <taxon>Eukaryota</taxon>
        <taxon>Sar</taxon>
        <taxon>Alveolata</taxon>
        <taxon>Ciliophora</taxon>
        <taxon>Intramacronucleata</taxon>
        <taxon>Oligohymenophorea</taxon>
        <taxon>Hymenostomatida</taxon>
        <taxon>Tetrahymenina</taxon>
        <taxon>Tetrahymenidae</taxon>
        <taxon>Tetrahymena</taxon>
    </lineage>
</organism>
<dbReference type="Proteomes" id="UP000009168">
    <property type="component" value="Unassembled WGS sequence"/>
</dbReference>
<evidence type="ECO:0000259" key="3">
    <source>
        <dbReference type="PROSITE" id="PS50042"/>
    </source>
</evidence>
<dbReference type="PROSITE" id="PS50042">
    <property type="entry name" value="CNMP_BINDING_3"/>
    <property type="match status" value="1"/>
</dbReference>